<organism evidence="5 6">
    <name type="scientific">Harryflintia acetispora</name>
    <dbReference type="NCBI Taxonomy" id="1849041"/>
    <lineage>
        <taxon>Bacteria</taxon>
        <taxon>Bacillati</taxon>
        <taxon>Bacillota</taxon>
        <taxon>Clostridia</taxon>
        <taxon>Eubacteriales</taxon>
        <taxon>Oscillospiraceae</taxon>
        <taxon>Harryflintia</taxon>
    </lineage>
</organism>
<dbReference type="SUPFAM" id="SSF47413">
    <property type="entry name" value="lambda repressor-like DNA-binding domains"/>
    <property type="match status" value="1"/>
</dbReference>
<gene>
    <name evidence="5" type="ORF">EDD78_101108</name>
</gene>
<keyword evidence="3" id="KW-0804">Transcription</keyword>
<keyword evidence="6" id="KW-1185">Reference proteome</keyword>
<dbReference type="PRINTS" id="PR00036">
    <property type="entry name" value="HTHLACI"/>
</dbReference>
<dbReference type="Gene3D" id="1.10.260.40">
    <property type="entry name" value="lambda repressor-like DNA-binding domains"/>
    <property type="match status" value="1"/>
</dbReference>
<evidence type="ECO:0000313" key="5">
    <source>
        <dbReference type="EMBL" id="TCL45130.1"/>
    </source>
</evidence>
<dbReference type="EMBL" id="SLUK01000001">
    <property type="protein sequence ID" value="TCL45130.1"/>
    <property type="molecule type" value="Genomic_DNA"/>
</dbReference>
<reference evidence="5 6" key="1">
    <citation type="submission" date="2019-03" db="EMBL/GenBank/DDBJ databases">
        <title>Genomic Encyclopedia of Type Strains, Phase IV (KMG-IV): sequencing the most valuable type-strain genomes for metagenomic binning, comparative biology and taxonomic classification.</title>
        <authorList>
            <person name="Goeker M."/>
        </authorList>
    </citation>
    <scope>NUCLEOTIDE SEQUENCE [LARGE SCALE GENOMIC DNA]</scope>
    <source>
        <strain evidence="5 6">DSM 100433</strain>
    </source>
</reference>
<feature type="domain" description="HTH lacI-type" evidence="4">
    <location>
        <begin position="2"/>
        <end position="58"/>
    </location>
</feature>
<dbReference type="GO" id="GO:0003700">
    <property type="term" value="F:DNA-binding transcription factor activity"/>
    <property type="evidence" value="ECO:0007669"/>
    <property type="project" value="TreeGrafter"/>
</dbReference>
<dbReference type="OrthoDB" id="2026446at2"/>
<keyword evidence="1" id="KW-0805">Transcription regulation</keyword>
<dbReference type="InterPro" id="IPR028082">
    <property type="entry name" value="Peripla_BP_I"/>
</dbReference>
<evidence type="ECO:0000256" key="1">
    <source>
        <dbReference type="ARBA" id="ARBA00023015"/>
    </source>
</evidence>
<evidence type="ECO:0000256" key="2">
    <source>
        <dbReference type="ARBA" id="ARBA00023125"/>
    </source>
</evidence>
<dbReference type="CDD" id="cd01544">
    <property type="entry name" value="PBP1_GalR"/>
    <property type="match status" value="1"/>
</dbReference>
<dbReference type="Proteomes" id="UP000294682">
    <property type="component" value="Unassembled WGS sequence"/>
</dbReference>
<proteinExistence type="predicted"/>
<dbReference type="RefSeq" id="WP_079700236.1">
    <property type="nucleotide sequence ID" value="NZ_JADNAH010000097.1"/>
</dbReference>
<dbReference type="InterPro" id="IPR010982">
    <property type="entry name" value="Lambda_DNA-bd_dom_sf"/>
</dbReference>
<protein>
    <submittedName>
        <fullName evidence="5">LacI family transcriptional regulator</fullName>
    </submittedName>
</protein>
<accession>A0A9X8UM33</accession>
<dbReference type="InterPro" id="IPR000843">
    <property type="entry name" value="HTH_LacI"/>
</dbReference>
<name>A0A9X8UM33_9FIRM</name>
<evidence type="ECO:0000259" key="4">
    <source>
        <dbReference type="PROSITE" id="PS50932"/>
    </source>
</evidence>
<dbReference type="PANTHER" id="PTHR30146:SF149">
    <property type="entry name" value="HTH-TYPE TRANSCRIPTIONAL REGULATOR EBGR"/>
    <property type="match status" value="1"/>
</dbReference>
<evidence type="ECO:0000313" key="6">
    <source>
        <dbReference type="Proteomes" id="UP000294682"/>
    </source>
</evidence>
<dbReference type="InterPro" id="IPR046335">
    <property type="entry name" value="LacI/GalR-like_sensor"/>
</dbReference>
<dbReference type="Gene3D" id="3.40.50.2300">
    <property type="match status" value="2"/>
</dbReference>
<dbReference type="SUPFAM" id="SSF53822">
    <property type="entry name" value="Periplasmic binding protein-like I"/>
    <property type="match status" value="1"/>
</dbReference>
<sequence>MARLKDIAQQAGVSLATVSRVLNHDESFSISNATKQKVLSAAQELEYHVSERAKEQESELRLQVLLLYDELQEIGDPYYLTVRTNVKDEAKSRGLRVKEYFCPPGQDPPKKLSEYDGIIVIGSTDSWSRELEEQVQISRRPVVFVDFLPDFPGADYVVPDFRDLMERTLGYLFSLGYEEVGYIGGTDYDNRNRCPILDLREKYFEEIMKLRGCFHPEYIYVDGKVECSTGHELMERAVAAGKLPRAFFVENDSMAIGAIKALREHGIKVPQQVAIVGCNDNPMAQFMTPALTTAKIHNDLMGRMAVRTIEERIHTGREVGIKIVVPNTLKIRQSCGGALPRAQAANL</sequence>
<dbReference type="Pfam" id="PF00356">
    <property type="entry name" value="LacI"/>
    <property type="match status" value="1"/>
</dbReference>
<comment type="caution">
    <text evidence="5">The sequence shown here is derived from an EMBL/GenBank/DDBJ whole genome shotgun (WGS) entry which is preliminary data.</text>
</comment>
<dbReference type="PROSITE" id="PS00356">
    <property type="entry name" value="HTH_LACI_1"/>
    <property type="match status" value="1"/>
</dbReference>
<keyword evidence="2" id="KW-0238">DNA-binding</keyword>
<dbReference type="GO" id="GO:0000976">
    <property type="term" value="F:transcription cis-regulatory region binding"/>
    <property type="evidence" value="ECO:0007669"/>
    <property type="project" value="TreeGrafter"/>
</dbReference>
<dbReference type="PROSITE" id="PS50932">
    <property type="entry name" value="HTH_LACI_2"/>
    <property type="match status" value="1"/>
</dbReference>
<evidence type="ECO:0000256" key="3">
    <source>
        <dbReference type="ARBA" id="ARBA00023163"/>
    </source>
</evidence>
<dbReference type="CDD" id="cd01392">
    <property type="entry name" value="HTH_LacI"/>
    <property type="match status" value="1"/>
</dbReference>
<dbReference type="PANTHER" id="PTHR30146">
    <property type="entry name" value="LACI-RELATED TRANSCRIPTIONAL REPRESSOR"/>
    <property type="match status" value="1"/>
</dbReference>
<dbReference type="Pfam" id="PF13377">
    <property type="entry name" value="Peripla_BP_3"/>
    <property type="match status" value="1"/>
</dbReference>
<dbReference type="AlphaFoldDB" id="A0A9X8UM33"/>
<dbReference type="SMART" id="SM00354">
    <property type="entry name" value="HTH_LACI"/>
    <property type="match status" value="1"/>
</dbReference>